<keyword evidence="6 11" id="KW-0548">Nucleotidyltransferase</keyword>
<evidence type="ECO:0000256" key="6">
    <source>
        <dbReference type="ARBA" id="ARBA00022695"/>
    </source>
</evidence>
<dbReference type="UniPathway" id="UPA00253">
    <property type="reaction ID" value="UER00332"/>
</dbReference>
<dbReference type="SUPFAM" id="SSF52374">
    <property type="entry name" value="Nucleotidylyl transferase"/>
    <property type="match status" value="1"/>
</dbReference>
<keyword evidence="5 11" id="KW-0808">Transferase</keyword>
<dbReference type="InterPro" id="IPR004821">
    <property type="entry name" value="Cyt_trans-like"/>
</dbReference>
<dbReference type="NCBIfam" id="TIGR00125">
    <property type="entry name" value="cyt_tran_rel"/>
    <property type="match status" value="1"/>
</dbReference>
<evidence type="ECO:0000256" key="11">
    <source>
        <dbReference type="HAMAP-Rule" id="MF_00244"/>
    </source>
</evidence>
<dbReference type="Gene3D" id="3.40.50.620">
    <property type="entry name" value="HUPs"/>
    <property type="match status" value="1"/>
</dbReference>
<sequence>MAIPEKKNIGILGGTFDPVHFGHLRTALAAQQDFSLDEVRLIPCHHPVHKEEPEVLAQHRIAMLHKATRAEKRLVVDVRECMRPGPSYMIETLESLRTEYPDDRLFLLLGADAFNKLEGWKDWQKLFELAHIITVTRPGWEINPSPLIKEYCEQRTVSSFSEMCEAQTGKVLPYSFMPLMIASSDIRLLLKENKSVRYLTPNKVIKYIKKHKLYT</sequence>
<dbReference type="NCBIfam" id="NF000839">
    <property type="entry name" value="PRK00071.1-1"/>
    <property type="match status" value="1"/>
</dbReference>
<dbReference type="CDD" id="cd02165">
    <property type="entry name" value="NMNAT"/>
    <property type="match status" value="1"/>
</dbReference>
<evidence type="ECO:0000313" key="14">
    <source>
        <dbReference type="Proteomes" id="UP000228987"/>
    </source>
</evidence>
<evidence type="ECO:0000256" key="4">
    <source>
        <dbReference type="ARBA" id="ARBA00022642"/>
    </source>
</evidence>
<evidence type="ECO:0000256" key="7">
    <source>
        <dbReference type="ARBA" id="ARBA00022741"/>
    </source>
</evidence>
<organism evidence="13 14">
    <name type="scientific">SAR86 cluster bacterium</name>
    <dbReference type="NCBI Taxonomy" id="2030880"/>
    <lineage>
        <taxon>Bacteria</taxon>
        <taxon>Pseudomonadati</taxon>
        <taxon>Pseudomonadota</taxon>
        <taxon>Gammaproteobacteria</taxon>
        <taxon>SAR86 cluster</taxon>
    </lineage>
</organism>
<dbReference type="HAMAP" id="MF_00244">
    <property type="entry name" value="NaMN_adenylyltr"/>
    <property type="match status" value="1"/>
</dbReference>
<gene>
    <name evidence="11" type="primary">nadD</name>
    <name evidence="13" type="ORF">COA71_08085</name>
</gene>
<evidence type="ECO:0000256" key="9">
    <source>
        <dbReference type="ARBA" id="ARBA00023027"/>
    </source>
</evidence>
<evidence type="ECO:0000256" key="1">
    <source>
        <dbReference type="ARBA" id="ARBA00002324"/>
    </source>
</evidence>
<name>A0A2A5CD97_9GAMM</name>
<feature type="domain" description="Cytidyltransferase-like" evidence="12">
    <location>
        <begin position="11"/>
        <end position="150"/>
    </location>
</feature>
<comment type="similarity">
    <text evidence="3 11">Belongs to the NadD family.</text>
</comment>
<evidence type="ECO:0000256" key="5">
    <source>
        <dbReference type="ARBA" id="ARBA00022679"/>
    </source>
</evidence>
<protein>
    <recommendedName>
        <fullName evidence="11">Probable nicotinate-nucleotide adenylyltransferase</fullName>
        <ecNumber evidence="11">2.7.7.18</ecNumber>
    </recommendedName>
    <alternativeName>
        <fullName evidence="11">Deamido-NAD(+) diphosphorylase</fullName>
    </alternativeName>
    <alternativeName>
        <fullName evidence="11">Deamido-NAD(+) pyrophosphorylase</fullName>
    </alternativeName>
    <alternativeName>
        <fullName evidence="11">Nicotinate mononucleotide adenylyltransferase</fullName>
        <shortName evidence="11">NaMN adenylyltransferase</shortName>
    </alternativeName>
</protein>
<comment type="pathway">
    <text evidence="2 11">Cofactor biosynthesis; NAD(+) biosynthesis; deamido-NAD(+) from nicotinate D-ribonucleotide: step 1/1.</text>
</comment>
<dbReference type="EC" id="2.7.7.18" evidence="11"/>
<keyword evidence="9 11" id="KW-0520">NAD</keyword>
<accession>A0A2A5CD97</accession>
<dbReference type="NCBIfam" id="TIGR00482">
    <property type="entry name" value="nicotinate (nicotinamide) nucleotide adenylyltransferase"/>
    <property type="match status" value="1"/>
</dbReference>
<evidence type="ECO:0000256" key="3">
    <source>
        <dbReference type="ARBA" id="ARBA00009014"/>
    </source>
</evidence>
<dbReference type="NCBIfam" id="NF000840">
    <property type="entry name" value="PRK00071.1-3"/>
    <property type="match status" value="1"/>
</dbReference>
<keyword evidence="7 11" id="KW-0547">Nucleotide-binding</keyword>
<evidence type="ECO:0000256" key="10">
    <source>
        <dbReference type="ARBA" id="ARBA00048721"/>
    </source>
</evidence>
<dbReference type="InterPro" id="IPR014729">
    <property type="entry name" value="Rossmann-like_a/b/a_fold"/>
</dbReference>
<dbReference type="PANTHER" id="PTHR39321:SF3">
    <property type="entry name" value="PHOSPHOPANTETHEINE ADENYLYLTRANSFERASE"/>
    <property type="match status" value="1"/>
</dbReference>
<evidence type="ECO:0000259" key="12">
    <source>
        <dbReference type="Pfam" id="PF01467"/>
    </source>
</evidence>
<evidence type="ECO:0000256" key="8">
    <source>
        <dbReference type="ARBA" id="ARBA00022840"/>
    </source>
</evidence>
<dbReference type="Proteomes" id="UP000228987">
    <property type="component" value="Unassembled WGS sequence"/>
</dbReference>
<dbReference type="PANTHER" id="PTHR39321">
    <property type="entry name" value="NICOTINATE-NUCLEOTIDE ADENYLYLTRANSFERASE-RELATED"/>
    <property type="match status" value="1"/>
</dbReference>
<dbReference type="EMBL" id="NVWI01000005">
    <property type="protein sequence ID" value="PCJ41508.1"/>
    <property type="molecule type" value="Genomic_DNA"/>
</dbReference>
<comment type="caution">
    <text evidence="13">The sequence shown here is derived from an EMBL/GenBank/DDBJ whole genome shotgun (WGS) entry which is preliminary data.</text>
</comment>
<evidence type="ECO:0000313" key="13">
    <source>
        <dbReference type="EMBL" id="PCJ41508.1"/>
    </source>
</evidence>
<dbReference type="GO" id="GO:0009435">
    <property type="term" value="P:NAD+ biosynthetic process"/>
    <property type="evidence" value="ECO:0007669"/>
    <property type="project" value="UniProtKB-UniRule"/>
</dbReference>
<dbReference type="Pfam" id="PF01467">
    <property type="entry name" value="CTP_transf_like"/>
    <property type="match status" value="1"/>
</dbReference>
<proteinExistence type="inferred from homology"/>
<comment type="catalytic activity">
    <reaction evidence="10 11">
        <text>nicotinate beta-D-ribonucleotide + ATP + H(+) = deamido-NAD(+) + diphosphate</text>
        <dbReference type="Rhea" id="RHEA:22860"/>
        <dbReference type="ChEBI" id="CHEBI:15378"/>
        <dbReference type="ChEBI" id="CHEBI:30616"/>
        <dbReference type="ChEBI" id="CHEBI:33019"/>
        <dbReference type="ChEBI" id="CHEBI:57502"/>
        <dbReference type="ChEBI" id="CHEBI:58437"/>
        <dbReference type="EC" id="2.7.7.18"/>
    </reaction>
</comment>
<dbReference type="GO" id="GO:0005524">
    <property type="term" value="F:ATP binding"/>
    <property type="evidence" value="ECO:0007669"/>
    <property type="project" value="UniProtKB-KW"/>
</dbReference>
<comment type="function">
    <text evidence="1 11">Catalyzes the reversible adenylation of nicotinate mononucleotide (NaMN) to nicotinic acid adenine dinucleotide (NaAD).</text>
</comment>
<evidence type="ECO:0000256" key="2">
    <source>
        <dbReference type="ARBA" id="ARBA00005019"/>
    </source>
</evidence>
<dbReference type="InterPro" id="IPR005248">
    <property type="entry name" value="NadD/NMNAT"/>
</dbReference>
<keyword evidence="8 11" id="KW-0067">ATP-binding</keyword>
<reference evidence="14" key="1">
    <citation type="submission" date="2017-08" db="EMBL/GenBank/DDBJ databases">
        <title>A dynamic microbial community with high functional redundancy inhabits the cold, oxic subseafloor aquifer.</title>
        <authorList>
            <person name="Tully B.J."/>
            <person name="Wheat C.G."/>
            <person name="Glazer B.T."/>
            <person name="Huber J.A."/>
        </authorList>
    </citation>
    <scope>NUCLEOTIDE SEQUENCE [LARGE SCALE GENOMIC DNA]</scope>
</reference>
<keyword evidence="4 11" id="KW-0662">Pyridine nucleotide biosynthesis</keyword>
<dbReference type="AlphaFoldDB" id="A0A2A5CD97"/>
<dbReference type="GO" id="GO:0004515">
    <property type="term" value="F:nicotinate-nucleotide adenylyltransferase activity"/>
    <property type="evidence" value="ECO:0007669"/>
    <property type="project" value="UniProtKB-UniRule"/>
</dbReference>